<feature type="binding site" description="covalent" evidence="8">
    <location>
        <position position="35"/>
    </location>
    <ligand>
        <name>heme c</name>
        <dbReference type="ChEBI" id="CHEBI:61717"/>
    </ligand>
</feature>
<organism evidence="11 12">
    <name type="scientific">Marinobacter nanhaiticus D15-8W</name>
    <dbReference type="NCBI Taxonomy" id="626887"/>
    <lineage>
        <taxon>Bacteria</taxon>
        <taxon>Pseudomonadati</taxon>
        <taxon>Pseudomonadota</taxon>
        <taxon>Gammaproteobacteria</taxon>
        <taxon>Pseudomonadales</taxon>
        <taxon>Marinobacteraceae</taxon>
        <taxon>Marinobacter</taxon>
    </lineage>
</organism>
<dbReference type="Gene3D" id="1.10.760.10">
    <property type="entry name" value="Cytochrome c-like domain"/>
    <property type="match status" value="1"/>
</dbReference>
<feature type="signal peptide" evidence="9">
    <location>
        <begin position="1"/>
        <end position="22"/>
    </location>
</feature>
<keyword evidence="6 8" id="KW-0408">Iron</keyword>
<evidence type="ECO:0000313" key="12">
    <source>
        <dbReference type="Proteomes" id="UP000013165"/>
    </source>
</evidence>
<feature type="binding site" description="covalent" evidence="8">
    <location>
        <position position="84"/>
    </location>
    <ligand>
        <name>heme c</name>
        <dbReference type="ChEBI" id="CHEBI:61717"/>
    </ligand>
</feature>
<dbReference type="GO" id="GO:0020037">
    <property type="term" value="F:heme binding"/>
    <property type="evidence" value="ECO:0007669"/>
    <property type="project" value="InterPro"/>
</dbReference>
<feature type="chain" id="PRO_5004126934" description="Cytochrome c-551" evidence="9">
    <location>
        <begin position="23"/>
        <end position="105"/>
    </location>
</feature>
<evidence type="ECO:0000256" key="8">
    <source>
        <dbReference type="PIRSR" id="PIRSR602324-1"/>
    </source>
</evidence>
<dbReference type="InterPro" id="IPR009056">
    <property type="entry name" value="Cyt_c-like_dom"/>
</dbReference>
<evidence type="ECO:0000256" key="4">
    <source>
        <dbReference type="ARBA" id="ARBA00022723"/>
    </source>
</evidence>
<dbReference type="PATRIC" id="fig|626887.3.peg.2710"/>
<dbReference type="STRING" id="626887.J057_13536"/>
<dbReference type="RefSeq" id="WP_004580665.1">
    <property type="nucleotide sequence ID" value="NZ_AP028878.1"/>
</dbReference>
<evidence type="ECO:0000259" key="10">
    <source>
        <dbReference type="PROSITE" id="PS51007"/>
    </source>
</evidence>
<accession>N6W1I5</accession>
<sequence length="105" mass="11228">MKYPLSVAFTVLLAAPAVPVFAADDGQALFSSKPCVACHRVDQKLVGPALNEVAAKYPDDDATKQRLADHIKNGTSGNWGQIPMPPNAVTEEEALKLAEWVLGLK</sequence>
<dbReference type="PROSITE" id="PS51007">
    <property type="entry name" value="CYTC"/>
    <property type="match status" value="1"/>
</dbReference>
<evidence type="ECO:0000256" key="6">
    <source>
        <dbReference type="ARBA" id="ARBA00023004"/>
    </source>
</evidence>
<dbReference type="GO" id="GO:0009055">
    <property type="term" value="F:electron transfer activity"/>
    <property type="evidence" value="ECO:0007669"/>
    <property type="project" value="InterPro"/>
</dbReference>
<dbReference type="PRINTS" id="PR00606">
    <property type="entry name" value="CYTCHROMECID"/>
</dbReference>
<evidence type="ECO:0000256" key="1">
    <source>
        <dbReference type="ARBA" id="ARBA00021020"/>
    </source>
</evidence>
<protein>
    <recommendedName>
        <fullName evidence="1">Cytochrome c-551</fullName>
    </recommendedName>
    <alternativeName>
        <fullName evidence="7">Cytochrome c551</fullName>
    </alternativeName>
</protein>
<name>N6W1I5_9GAMM</name>
<keyword evidence="4 8" id="KW-0479">Metal-binding</keyword>
<evidence type="ECO:0000256" key="9">
    <source>
        <dbReference type="SAM" id="SignalP"/>
    </source>
</evidence>
<reference evidence="11 12" key="1">
    <citation type="journal article" date="2013" name="Genome Announc.">
        <title>Genome Sequence of the Polycyclic Aromatic Hydrocarbon-Degrading Bacterium Strain Marinobacter nanhaiticus D15-8WT.</title>
        <authorList>
            <person name="Cui Z."/>
            <person name="Gao W."/>
            <person name="Li Q."/>
            <person name="Xu G."/>
            <person name="Zheng L."/>
        </authorList>
    </citation>
    <scope>NUCLEOTIDE SEQUENCE [LARGE SCALE GENOMIC DNA]</scope>
    <source>
        <strain evidence="11 12">D15-8W</strain>
    </source>
</reference>
<gene>
    <name evidence="11" type="ORF">J057_13536</name>
</gene>
<proteinExistence type="predicted"/>
<dbReference type="Proteomes" id="UP000013165">
    <property type="component" value="Unassembled WGS sequence"/>
</dbReference>
<dbReference type="eggNOG" id="COG4654">
    <property type="taxonomic scope" value="Bacteria"/>
</dbReference>
<dbReference type="Pfam" id="PF00034">
    <property type="entry name" value="Cytochrom_C"/>
    <property type="match status" value="1"/>
</dbReference>
<dbReference type="InterPro" id="IPR036909">
    <property type="entry name" value="Cyt_c-like_dom_sf"/>
</dbReference>
<comment type="caution">
    <text evidence="11">The sequence shown here is derived from an EMBL/GenBank/DDBJ whole genome shotgun (WGS) entry which is preliminary data.</text>
</comment>
<dbReference type="GO" id="GO:0005506">
    <property type="term" value="F:iron ion binding"/>
    <property type="evidence" value="ECO:0007669"/>
    <property type="project" value="InterPro"/>
</dbReference>
<keyword evidence="5" id="KW-0249">Electron transport</keyword>
<dbReference type="AlphaFoldDB" id="N6W1I5"/>
<feature type="domain" description="Cytochrome c" evidence="10">
    <location>
        <begin position="21"/>
        <end position="105"/>
    </location>
</feature>
<keyword evidence="3 8" id="KW-0349">Heme</keyword>
<dbReference type="OrthoDB" id="9814063at2"/>
<dbReference type="HOGENOM" id="CLU_133112_1_0_6"/>
<dbReference type="SUPFAM" id="SSF46626">
    <property type="entry name" value="Cytochrome c"/>
    <property type="match status" value="1"/>
</dbReference>
<keyword evidence="12" id="KW-1185">Reference proteome</keyword>
<evidence type="ECO:0000313" key="11">
    <source>
        <dbReference type="EMBL" id="ENO16380.1"/>
    </source>
</evidence>
<evidence type="ECO:0000256" key="2">
    <source>
        <dbReference type="ARBA" id="ARBA00022448"/>
    </source>
</evidence>
<keyword evidence="2" id="KW-0813">Transport</keyword>
<keyword evidence="9" id="KW-0732">Signal</keyword>
<feature type="binding site" description="covalent" evidence="8">
    <location>
        <position position="39"/>
    </location>
    <ligand>
        <name>heme c</name>
        <dbReference type="ChEBI" id="CHEBI:61717"/>
    </ligand>
</feature>
<evidence type="ECO:0000256" key="5">
    <source>
        <dbReference type="ARBA" id="ARBA00022982"/>
    </source>
</evidence>
<dbReference type="InterPro" id="IPR002324">
    <property type="entry name" value="Cyt_c_ID"/>
</dbReference>
<evidence type="ECO:0000256" key="7">
    <source>
        <dbReference type="ARBA" id="ARBA00031244"/>
    </source>
</evidence>
<dbReference type="EMBL" id="APLQ01000011">
    <property type="protein sequence ID" value="ENO16380.1"/>
    <property type="molecule type" value="Genomic_DNA"/>
</dbReference>
<comment type="PTM">
    <text evidence="8">Binds 1 heme c group covalently per subunit.</text>
</comment>
<evidence type="ECO:0000256" key="3">
    <source>
        <dbReference type="ARBA" id="ARBA00022617"/>
    </source>
</evidence>